<sequence length="100" mass="11848">MRNRGRKQLLAYLGRWMDARLPWVFSVGNLPLPNLVRYSGRLRQMTLSTDNEQVSFTFFDYINGFSYVETSLHPCDEAYLIIVDYFSDVFLDLICQYFVE</sequence>
<protein>
    <submittedName>
        <fullName evidence="1">Uncharacterized protein</fullName>
    </submittedName>
</protein>
<dbReference type="EMBL" id="KE682104">
    <property type="protein sequence ID" value="ERE67825.1"/>
    <property type="molecule type" value="Genomic_DNA"/>
</dbReference>
<accession>A0A061I390</accession>
<evidence type="ECO:0000313" key="2">
    <source>
        <dbReference type="Proteomes" id="UP000030759"/>
    </source>
</evidence>
<evidence type="ECO:0000313" key="1">
    <source>
        <dbReference type="EMBL" id="ERE67825.1"/>
    </source>
</evidence>
<gene>
    <name evidence="1" type="ORF">H671_7g18380</name>
</gene>
<proteinExistence type="predicted"/>
<name>A0A061I390_CRIGR</name>
<organism evidence="1 2">
    <name type="scientific">Cricetulus griseus</name>
    <name type="common">Chinese hamster</name>
    <name type="synonym">Cricetulus barabensis griseus</name>
    <dbReference type="NCBI Taxonomy" id="10029"/>
    <lineage>
        <taxon>Eukaryota</taxon>
        <taxon>Metazoa</taxon>
        <taxon>Chordata</taxon>
        <taxon>Craniata</taxon>
        <taxon>Vertebrata</taxon>
        <taxon>Euteleostomi</taxon>
        <taxon>Mammalia</taxon>
        <taxon>Eutheria</taxon>
        <taxon>Euarchontoglires</taxon>
        <taxon>Glires</taxon>
        <taxon>Rodentia</taxon>
        <taxon>Myomorpha</taxon>
        <taxon>Muroidea</taxon>
        <taxon>Cricetidae</taxon>
        <taxon>Cricetinae</taxon>
        <taxon>Cricetulus</taxon>
    </lineage>
</organism>
<reference evidence="2" key="1">
    <citation type="journal article" date="2013" name="Nat. Biotechnol.">
        <title>Chinese hamster genome sequenced from sorted chromosomes.</title>
        <authorList>
            <person name="Brinkrolf K."/>
            <person name="Rupp O."/>
            <person name="Laux H."/>
            <person name="Kollin F."/>
            <person name="Ernst W."/>
            <person name="Linke B."/>
            <person name="Kofler R."/>
            <person name="Romand S."/>
            <person name="Hesse F."/>
            <person name="Budach W.E."/>
            <person name="Galosy S."/>
            <person name="Muller D."/>
            <person name="Noll T."/>
            <person name="Wienberg J."/>
            <person name="Jostock T."/>
            <person name="Leonard M."/>
            <person name="Grillari J."/>
            <person name="Tauch A."/>
            <person name="Goesmann A."/>
            <person name="Helk B."/>
            <person name="Mott J.E."/>
            <person name="Puhler A."/>
            <person name="Borth N."/>
        </authorList>
    </citation>
    <scope>NUCLEOTIDE SEQUENCE [LARGE SCALE GENOMIC DNA]</scope>
    <source>
        <strain evidence="2">17A/GY</strain>
    </source>
</reference>
<dbReference type="Proteomes" id="UP000030759">
    <property type="component" value="Unassembled WGS sequence"/>
</dbReference>
<dbReference type="AlphaFoldDB" id="A0A061I390"/>